<name>A0A9X0WGT7_9GAMM</name>
<evidence type="ECO:0000313" key="7">
    <source>
        <dbReference type="Proteomes" id="UP001138802"/>
    </source>
</evidence>
<reference evidence="6 7" key="1">
    <citation type="journal article" date="2020" name="Microorganisms">
        <title>Osmotic Adaptation and Compatible Solute Biosynthesis of Phototrophic Bacteria as Revealed from Genome Analyses.</title>
        <authorList>
            <person name="Imhoff J.F."/>
            <person name="Rahn T."/>
            <person name="Kunzel S."/>
            <person name="Keller A."/>
            <person name="Neulinger S.C."/>
        </authorList>
    </citation>
    <scope>NUCLEOTIDE SEQUENCE [LARGE SCALE GENOMIC DNA]</scope>
    <source>
        <strain evidence="6 7">DSM 21303</strain>
    </source>
</reference>
<dbReference type="PROSITE" id="PS51898">
    <property type="entry name" value="TYR_RECOMBINASE"/>
    <property type="match status" value="1"/>
</dbReference>
<dbReference type="InterPro" id="IPR010998">
    <property type="entry name" value="Integrase_recombinase_N"/>
</dbReference>
<evidence type="ECO:0000256" key="1">
    <source>
        <dbReference type="ARBA" id="ARBA00008857"/>
    </source>
</evidence>
<dbReference type="Gene3D" id="1.10.443.10">
    <property type="entry name" value="Intergrase catalytic core"/>
    <property type="match status" value="1"/>
</dbReference>
<dbReference type="EMBL" id="NRSD01000005">
    <property type="protein sequence ID" value="MBK1644444.1"/>
    <property type="molecule type" value="Genomic_DNA"/>
</dbReference>
<proteinExistence type="inferred from homology"/>
<evidence type="ECO:0000256" key="2">
    <source>
        <dbReference type="ARBA" id="ARBA00022908"/>
    </source>
</evidence>
<gene>
    <name evidence="6" type="ORF">CKO25_07205</name>
</gene>
<dbReference type="GO" id="GO:0015074">
    <property type="term" value="P:DNA integration"/>
    <property type="evidence" value="ECO:0007669"/>
    <property type="project" value="UniProtKB-KW"/>
</dbReference>
<evidence type="ECO:0000256" key="4">
    <source>
        <dbReference type="ARBA" id="ARBA00023172"/>
    </source>
</evidence>
<dbReference type="Pfam" id="PF13356">
    <property type="entry name" value="Arm-DNA-bind_3"/>
    <property type="match status" value="1"/>
</dbReference>
<dbReference type="InterPro" id="IPR025166">
    <property type="entry name" value="Integrase_DNA_bind_dom"/>
</dbReference>
<dbReference type="PANTHER" id="PTHR30629:SF2">
    <property type="entry name" value="PROPHAGE INTEGRASE INTS-RELATED"/>
    <property type="match status" value="1"/>
</dbReference>
<evidence type="ECO:0000313" key="6">
    <source>
        <dbReference type="EMBL" id="MBK1644444.1"/>
    </source>
</evidence>
<dbReference type="Pfam" id="PF22022">
    <property type="entry name" value="Phage_int_M"/>
    <property type="match status" value="1"/>
</dbReference>
<feature type="domain" description="Tyr recombinase" evidence="5">
    <location>
        <begin position="214"/>
        <end position="404"/>
    </location>
</feature>
<accession>A0A9X0WGT7</accession>
<dbReference type="Gene3D" id="3.30.160.390">
    <property type="entry name" value="Integrase, DNA-binding domain"/>
    <property type="match status" value="1"/>
</dbReference>
<keyword evidence="3" id="KW-0238">DNA-binding</keyword>
<dbReference type="InterPro" id="IPR053876">
    <property type="entry name" value="Phage_int_M"/>
</dbReference>
<keyword evidence="2" id="KW-0229">DNA integration</keyword>
<comment type="caution">
    <text evidence="6">The sequence shown here is derived from an EMBL/GenBank/DDBJ whole genome shotgun (WGS) entry which is preliminary data.</text>
</comment>
<dbReference type="InterPro" id="IPR002104">
    <property type="entry name" value="Integrase_catalytic"/>
</dbReference>
<dbReference type="AlphaFoldDB" id="A0A9X0WGT7"/>
<dbReference type="GO" id="GO:0003677">
    <property type="term" value="F:DNA binding"/>
    <property type="evidence" value="ECO:0007669"/>
    <property type="project" value="UniProtKB-KW"/>
</dbReference>
<comment type="similarity">
    <text evidence="1">Belongs to the 'phage' integrase family.</text>
</comment>
<dbReference type="SUPFAM" id="SSF56349">
    <property type="entry name" value="DNA breaking-rejoining enzymes"/>
    <property type="match status" value="1"/>
</dbReference>
<evidence type="ECO:0000259" key="5">
    <source>
        <dbReference type="PROSITE" id="PS51898"/>
    </source>
</evidence>
<dbReference type="InterPro" id="IPR011010">
    <property type="entry name" value="DNA_brk_join_enz"/>
</dbReference>
<sequence>MPRKRFTIPFVEKVSPPADKAQEDYFDTVLPAFGLRVGRKRKTYFVMVRTLKDGAWKMTRTNLGTATELDLPTARRQAQEAMNRAAQGLAPTEVKAERKVAQIDASRNTFVAVVGEFLRKYRGRQNRKPAPRTMAEIKRMLESDLFADWSARPMAKITKRDVMDVLDVLVERGSEVMTNRTLAYLSMLFGSALHREIITLDPTAGIKKPGAEHSRERVLTLDEMRAIWQGTEPTQVNHGDLFTGIVRILMFTGQRREEVGGMRWSEINGSTWTLPESRTKNHREHIVHLSEPVLAILEDRKAEQRAMRLKTDFVFTSGITREGKPPTSFSGWSKSKARLDGRAGIAPWTLHDLRRTLATRMTEDLHIPPHVIEATINHVSGSRAGVAGTYNRALYLEERRGALDAWASYALRIVGEIEAGNEVEMPRAQRQG</sequence>
<keyword evidence="4" id="KW-0233">DNA recombination</keyword>
<dbReference type="InterPro" id="IPR038488">
    <property type="entry name" value="Integrase_DNA-bd_sf"/>
</dbReference>
<dbReference type="GO" id="GO:0006310">
    <property type="term" value="P:DNA recombination"/>
    <property type="evidence" value="ECO:0007669"/>
    <property type="project" value="UniProtKB-KW"/>
</dbReference>
<dbReference type="Pfam" id="PF00589">
    <property type="entry name" value="Phage_integrase"/>
    <property type="match status" value="1"/>
</dbReference>
<dbReference type="InterPro" id="IPR050808">
    <property type="entry name" value="Phage_Integrase"/>
</dbReference>
<dbReference type="CDD" id="cd00801">
    <property type="entry name" value="INT_P4_C"/>
    <property type="match status" value="1"/>
</dbReference>
<organism evidence="6 7">
    <name type="scientific">Thiocapsa imhoffii</name>
    <dbReference type="NCBI Taxonomy" id="382777"/>
    <lineage>
        <taxon>Bacteria</taxon>
        <taxon>Pseudomonadati</taxon>
        <taxon>Pseudomonadota</taxon>
        <taxon>Gammaproteobacteria</taxon>
        <taxon>Chromatiales</taxon>
        <taxon>Chromatiaceae</taxon>
        <taxon>Thiocapsa</taxon>
    </lineage>
</organism>
<protein>
    <recommendedName>
        <fullName evidence="5">Tyr recombinase domain-containing protein</fullName>
    </recommendedName>
</protein>
<dbReference type="RefSeq" id="WP_200387236.1">
    <property type="nucleotide sequence ID" value="NZ_NRSD01000005.1"/>
</dbReference>
<dbReference type="Gene3D" id="1.10.150.130">
    <property type="match status" value="1"/>
</dbReference>
<keyword evidence="7" id="KW-1185">Reference proteome</keyword>
<dbReference type="InterPro" id="IPR013762">
    <property type="entry name" value="Integrase-like_cat_sf"/>
</dbReference>
<dbReference type="Proteomes" id="UP001138802">
    <property type="component" value="Unassembled WGS sequence"/>
</dbReference>
<evidence type="ECO:0000256" key="3">
    <source>
        <dbReference type="ARBA" id="ARBA00023125"/>
    </source>
</evidence>
<dbReference type="PANTHER" id="PTHR30629">
    <property type="entry name" value="PROPHAGE INTEGRASE"/>
    <property type="match status" value="1"/>
</dbReference>